<protein>
    <recommendedName>
        <fullName evidence="9">FAD/NAD(P)-binding domain-containing protein</fullName>
    </recommendedName>
</protein>
<dbReference type="InterPro" id="IPR020946">
    <property type="entry name" value="Flavin_mOase-like"/>
</dbReference>
<keyword evidence="6" id="KW-0812">Transmembrane</keyword>
<dbReference type="PANTHER" id="PTHR23023">
    <property type="entry name" value="DIMETHYLANILINE MONOOXYGENASE"/>
    <property type="match status" value="1"/>
</dbReference>
<evidence type="ECO:0000313" key="8">
    <source>
        <dbReference type="Proteomes" id="UP000663843"/>
    </source>
</evidence>
<comment type="similarity">
    <text evidence="1">Belongs to the FMO family.</text>
</comment>
<keyword evidence="6" id="KW-1133">Transmembrane helix</keyword>
<evidence type="ECO:0000256" key="1">
    <source>
        <dbReference type="ARBA" id="ARBA00009183"/>
    </source>
</evidence>
<dbReference type="GO" id="GO:0050660">
    <property type="term" value="F:flavin adenine dinucleotide binding"/>
    <property type="evidence" value="ECO:0007669"/>
    <property type="project" value="InterPro"/>
</dbReference>
<dbReference type="InterPro" id="IPR036188">
    <property type="entry name" value="FAD/NAD-bd_sf"/>
</dbReference>
<reference evidence="7" key="1">
    <citation type="submission" date="2021-01" db="EMBL/GenBank/DDBJ databases">
        <authorList>
            <person name="Kaushik A."/>
        </authorList>
    </citation>
    <scope>NUCLEOTIDE SEQUENCE</scope>
    <source>
        <strain evidence="7">AG2-2IIIB</strain>
    </source>
</reference>
<name>A0A8H3BZ44_9AGAM</name>
<dbReference type="SUPFAM" id="SSF51905">
    <property type="entry name" value="FAD/NAD(P)-binding domain"/>
    <property type="match status" value="2"/>
</dbReference>
<dbReference type="EMBL" id="CAJMWT010003259">
    <property type="protein sequence ID" value="CAE6467442.1"/>
    <property type="molecule type" value="Genomic_DNA"/>
</dbReference>
<keyword evidence="3" id="KW-0274">FAD</keyword>
<accession>A0A8H3BZ44</accession>
<keyword evidence="2" id="KW-0285">Flavoprotein</keyword>
<keyword evidence="6" id="KW-0472">Membrane</keyword>
<evidence type="ECO:0000256" key="4">
    <source>
        <dbReference type="ARBA" id="ARBA00022857"/>
    </source>
</evidence>
<feature type="transmembrane region" description="Helical" evidence="6">
    <location>
        <begin position="12"/>
        <end position="31"/>
    </location>
</feature>
<keyword evidence="4" id="KW-0521">NADP</keyword>
<comment type="caution">
    <text evidence="7">The sequence shown here is derived from an EMBL/GenBank/DDBJ whole genome shotgun (WGS) entry which is preliminary data.</text>
</comment>
<sequence length="480" mass="54299">MVGTSTQSRPRRFAIVGAGGAAGLATLQVFVSELHDYIQAGEIEVVGFEQRQDIGGIWLAEPRPDPSKQIWPETPAYDSLHTNIPHPIMYYPSQWAPPSTPLFTDAQTVYDYMRSYADRFGLQQYIHFNTQVIAATWDDSTNQWNVTTRPYGDQVGKEVESVTHYDHLLVTNGHNRRPFTPDVDGFEDWAASESRSSIHSIWYRTPEPYRDHDVLVIGGGRSGADCSADLSTVARKTIHSVRSAEDSDLGRIIQRGEISHFTPDGLVHFKNGKQEYVDRIIFATGYEYDCSFLTQLPVEEAHRSSDHLYNSRFHIYPLALHTFPLRAAFPPSSLAFIGIPNGAPAFTLSEVQAKLAIRQMTGKVSLDFEHELTRTLERNEELQKKHSSPLEVARAWHKFGKGNGNPYDFLDLLLQRADDSARMPKWKREFGPFGVTILVEWKKLERLGLADSWARGVGEGGIKEWVDLIWRVVRRAKDSA</sequence>
<organism evidence="7 8">
    <name type="scientific">Rhizoctonia solani</name>
    <dbReference type="NCBI Taxonomy" id="456999"/>
    <lineage>
        <taxon>Eukaryota</taxon>
        <taxon>Fungi</taxon>
        <taxon>Dikarya</taxon>
        <taxon>Basidiomycota</taxon>
        <taxon>Agaricomycotina</taxon>
        <taxon>Agaricomycetes</taxon>
        <taxon>Cantharellales</taxon>
        <taxon>Ceratobasidiaceae</taxon>
        <taxon>Rhizoctonia</taxon>
    </lineage>
</organism>
<dbReference type="GO" id="GO:0004499">
    <property type="term" value="F:N,N-dimethylaniline monooxygenase activity"/>
    <property type="evidence" value="ECO:0007669"/>
    <property type="project" value="InterPro"/>
</dbReference>
<evidence type="ECO:0000256" key="3">
    <source>
        <dbReference type="ARBA" id="ARBA00022827"/>
    </source>
</evidence>
<dbReference type="Gene3D" id="3.50.50.60">
    <property type="entry name" value="FAD/NAD(P)-binding domain"/>
    <property type="match status" value="2"/>
</dbReference>
<evidence type="ECO:0008006" key="9">
    <source>
        <dbReference type="Google" id="ProtNLM"/>
    </source>
</evidence>
<dbReference type="AlphaFoldDB" id="A0A8H3BZ44"/>
<keyword evidence="5" id="KW-0560">Oxidoreductase</keyword>
<evidence type="ECO:0000256" key="2">
    <source>
        <dbReference type="ARBA" id="ARBA00022630"/>
    </source>
</evidence>
<evidence type="ECO:0000313" key="7">
    <source>
        <dbReference type="EMBL" id="CAE6467442.1"/>
    </source>
</evidence>
<dbReference type="InterPro" id="IPR000960">
    <property type="entry name" value="Flavin_mOase"/>
</dbReference>
<dbReference type="InterPro" id="IPR050346">
    <property type="entry name" value="FMO-like"/>
</dbReference>
<dbReference type="Proteomes" id="UP000663843">
    <property type="component" value="Unassembled WGS sequence"/>
</dbReference>
<dbReference type="PRINTS" id="PR00370">
    <property type="entry name" value="FMOXYGENASE"/>
</dbReference>
<dbReference type="GO" id="GO:0050661">
    <property type="term" value="F:NADP binding"/>
    <property type="evidence" value="ECO:0007669"/>
    <property type="project" value="InterPro"/>
</dbReference>
<evidence type="ECO:0000256" key="5">
    <source>
        <dbReference type="ARBA" id="ARBA00023002"/>
    </source>
</evidence>
<evidence type="ECO:0000256" key="6">
    <source>
        <dbReference type="SAM" id="Phobius"/>
    </source>
</evidence>
<dbReference type="Pfam" id="PF00743">
    <property type="entry name" value="FMO-like"/>
    <property type="match status" value="2"/>
</dbReference>
<proteinExistence type="inferred from homology"/>
<gene>
    <name evidence="7" type="ORF">RDB_LOCUS102528</name>
</gene>